<dbReference type="SUPFAM" id="SSF51735">
    <property type="entry name" value="NAD(P)-binding Rossmann-fold domains"/>
    <property type="match status" value="1"/>
</dbReference>
<reference evidence="4" key="2">
    <citation type="submission" date="2015-02" db="UniProtKB">
        <authorList>
            <consortium name="EnsemblMetazoa"/>
        </authorList>
    </citation>
    <scope>IDENTIFICATION</scope>
</reference>
<dbReference type="InterPro" id="IPR002347">
    <property type="entry name" value="SDR_fam"/>
</dbReference>
<dbReference type="Pfam" id="PF00106">
    <property type="entry name" value="adh_short"/>
    <property type="match status" value="1"/>
</dbReference>
<keyword evidence="3" id="KW-0812">Transmembrane</keyword>
<evidence type="ECO:0000256" key="1">
    <source>
        <dbReference type="ARBA" id="ARBA00006484"/>
    </source>
</evidence>
<dbReference type="Gene3D" id="3.40.50.720">
    <property type="entry name" value="NAD(P)-binding Rossmann-like Domain"/>
    <property type="match status" value="1"/>
</dbReference>
<dbReference type="PhylomeDB" id="T1IN57"/>
<dbReference type="HOGENOM" id="CLU_010194_44_5_1"/>
<dbReference type="AlphaFoldDB" id="T1IN57"/>
<dbReference type="PANTHER" id="PTHR24320">
    <property type="entry name" value="RETINOL DEHYDROGENASE"/>
    <property type="match status" value="1"/>
</dbReference>
<dbReference type="EnsemblMetazoa" id="SMAR002432-RA">
    <property type="protein sequence ID" value="SMAR002432-PA"/>
    <property type="gene ID" value="SMAR002432"/>
</dbReference>
<evidence type="ECO:0000256" key="2">
    <source>
        <dbReference type="ARBA" id="ARBA00023002"/>
    </source>
</evidence>
<accession>T1IN57</accession>
<evidence type="ECO:0000313" key="4">
    <source>
        <dbReference type="EnsemblMetazoa" id="SMAR002432-PA"/>
    </source>
</evidence>
<name>T1IN57_STRMM</name>
<dbReference type="eggNOG" id="KOG1208">
    <property type="taxonomic scope" value="Eukaryota"/>
</dbReference>
<proteinExistence type="inferred from homology"/>
<comment type="similarity">
    <text evidence="1">Belongs to the short-chain dehydrogenases/reductases (SDR) family.</text>
</comment>
<dbReference type="EMBL" id="JH431145">
    <property type="status" value="NOT_ANNOTATED_CDS"/>
    <property type="molecule type" value="Genomic_DNA"/>
</dbReference>
<keyword evidence="3" id="KW-1133">Transmembrane helix</keyword>
<dbReference type="GO" id="GO:0016491">
    <property type="term" value="F:oxidoreductase activity"/>
    <property type="evidence" value="ECO:0007669"/>
    <property type="project" value="UniProtKB-KW"/>
</dbReference>
<keyword evidence="5" id="KW-1185">Reference proteome</keyword>
<dbReference type="InterPro" id="IPR036291">
    <property type="entry name" value="NAD(P)-bd_dom_sf"/>
</dbReference>
<organism evidence="4 5">
    <name type="scientific">Strigamia maritima</name>
    <name type="common">European centipede</name>
    <name type="synonym">Geophilus maritimus</name>
    <dbReference type="NCBI Taxonomy" id="126957"/>
    <lineage>
        <taxon>Eukaryota</taxon>
        <taxon>Metazoa</taxon>
        <taxon>Ecdysozoa</taxon>
        <taxon>Arthropoda</taxon>
        <taxon>Myriapoda</taxon>
        <taxon>Chilopoda</taxon>
        <taxon>Pleurostigmophora</taxon>
        <taxon>Geophilomorpha</taxon>
        <taxon>Linotaeniidae</taxon>
        <taxon>Strigamia</taxon>
    </lineage>
</organism>
<protein>
    <submittedName>
        <fullName evidence="4">Uncharacterized protein</fullName>
    </submittedName>
</protein>
<keyword evidence="3" id="KW-0472">Membrane</keyword>
<dbReference type="STRING" id="126957.T1IN57"/>
<sequence length="323" mass="36564">MGHWSTPTTFLYFIWDFIYVWLIGTFDLLRQLVVRHRKPTVKRDGNVAIVTGGSRGIGLEIVKQLLECGYHTIIAASSPHNQNIEKIKEDFPNGNVEYFQIDMCCTKSIRSFADNFLKRNLPLNVLINNAGIMFGPYKLNENGIESQLNTNYLGHFLLAYLLLPVLTESGTEKLRSRVVNVTSCVHYAGRVKIDDLNSREYYSAHGSYAQSKLAQVMHAITLQELLDQKGAFVCVNSVHPGIIHTNLYQHTIFDKLFFKTAEQGADGVVHVALSNEIEGIGGKYFDNCIIKRANKLANVPAMQLKLWQKTCEILEIKDFDLHI</sequence>
<evidence type="ECO:0000256" key="3">
    <source>
        <dbReference type="SAM" id="Phobius"/>
    </source>
</evidence>
<dbReference type="OMA" id="FTWFRYA"/>
<dbReference type="PRINTS" id="PR00081">
    <property type="entry name" value="GDHRDH"/>
</dbReference>
<dbReference type="PANTHER" id="PTHR24320:SF264">
    <property type="entry name" value="DEHYDROGENASE_REDUCTASE SDR FAMILY MEMBER ON CHROMOSOME X"/>
    <property type="match status" value="1"/>
</dbReference>
<reference evidence="5" key="1">
    <citation type="submission" date="2011-05" db="EMBL/GenBank/DDBJ databases">
        <authorList>
            <person name="Richards S.R."/>
            <person name="Qu J."/>
            <person name="Jiang H."/>
            <person name="Jhangiani S.N."/>
            <person name="Agravi P."/>
            <person name="Goodspeed R."/>
            <person name="Gross S."/>
            <person name="Mandapat C."/>
            <person name="Jackson L."/>
            <person name="Mathew T."/>
            <person name="Pu L."/>
            <person name="Thornton R."/>
            <person name="Saada N."/>
            <person name="Wilczek-Boney K.B."/>
            <person name="Lee S."/>
            <person name="Kovar C."/>
            <person name="Wu Y."/>
            <person name="Scherer S.E."/>
            <person name="Worley K.C."/>
            <person name="Muzny D.M."/>
            <person name="Gibbs R."/>
        </authorList>
    </citation>
    <scope>NUCLEOTIDE SEQUENCE</scope>
    <source>
        <strain evidence="5">Brora</strain>
    </source>
</reference>
<feature type="transmembrane region" description="Helical" evidence="3">
    <location>
        <begin position="12"/>
        <end position="29"/>
    </location>
</feature>
<keyword evidence="2" id="KW-0560">Oxidoreductase</keyword>
<evidence type="ECO:0000313" key="5">
    <source>
        <dbReference type="Proteomes" id="UP000014500"/>
    </source>
</evidence>
<dbReference type="Proteomes" id="UP000014500">
    <property type="component" value="Unassembled WGS sequence"/>
</dbReference>